<evidence type="ECO:0000313" key="2">
    <source>
        <dbReference type="EMBL" id="MFD1778919.1"/>
    </source>
</evidence>
<keyword evidence="1" id="KW-0812">Transmembrane</keyword>
<keyword evidence="1" id="KW-0472">Membrane</keyword>
<organism evidence="2 3">
    <name type="scientific">Fredinandcohnia salidurans</name>
    <dbReference type="NCBI Taxonomy" id="2595041"/>
    <lineage>
        <taxon>Bacteria</taxon>
        <taxon>Bacillati</taxon>
        <taxon>Bacillota</taxon>
        <taxon>Bacilli</taxon>
        <taxon>Bacillales</taxon>
        <taxon>Bacillaceae</taxon>
        <taxon>Fredinandcohnia</taxon>
    </lineage>
</organism>
<protein>
    <submittedName>
        <fullName evidence="2">Uncharacterized protein</fullName>
    </submittedName>
</protein>
<gene>
    <name evidence="2" type="ORF">ACFSFW_09590</name>
</gene>
<accession>A0ABW4MLM7</accession>
<sequence length="76" mass="8354">MSRIQKSILGAFIGVSSAGMWLIVDLLLPEPIGDYLLFLIMGIVHMVIGWQIARLVGKQKEDSPVEGQESLKTSDI</sequence>
<dbReference type="EMBL" id="JBHUEK010000011">
    <property type="protein sequence ID" value="MFD1778919.1"/>
    <property type="molecule type" value="Genomic_DNA"/>
</dbReference>
<evidence type="ECO:0000313" key="3">
    <source>
        <dbReference type="Proteomes" id="UP001597227"/>
    </source>
</evidence>
<feature type="transmembrane region" description="Helical" evidence="1">
    <location>
        <begin position="7"/>
        <end position="29"/>
    </location>
</feature>
<feature type="transmembrane region" description="Helical" evidence="1">
    <location>
        <begin position="35"/>
        <end position="53"/>
    </location>
</feature>
<dbReference type="RefSeq" id="WP_304220126.1">
    <property type="nucleotide sequence ID" value="NZ_JBHUEK010000011.1"/>
</dbReference>
<reference evidence="3" key="1">
    <citation type="journal article" date="2019" name="Int. J. Syst. Evol. Microbiol.">
        <title>The Global Catalogue of Microorganisms (GCM) 10K type strain sequencing project: providing services to taxonomists for standard genome sequencing and annotation.</title>
        <authorList>
            <consortium name="The Broad Institute Genomics Platform"/>
            <consortium name="The Broad Institute Genome Sequencing Center for Infectious Disease"/>
            <person name="Wu L."/>
            <person name="Ma J."/>
        </authorList>
    </citation>
    <scope>NUCLEOTIDE SEQUENCE [LARGE SCALE GENOMIC DNA]</scope>
    <source>
        <strain evidence="3">CCUG 15531</strain>
    </source>
</reference>
<proteinExistence type="predicted"/>
<evidence type="ECO:0000256" key="1">
    <source>
        <dbReference type="SAM" id="Phobius"/>
    </source>
</evidence>
<name>A0ABW4MLM7_9BACI</name>
<dbReference type="Proteomes" id="UP001597227">
    <property type="component" value="Unassembled WGS sequence"/>
</dbReference>
<keyword evidence="3" id="KW-1185">Reference proteome</keyword>
<comment type="caution">
    <text evidence="2">The sequence shown here is derived from an EMBL/GenBank/DDBJ whole genome shotgun (WGS) entry which is preliminary data.</text>
</comment>
<keyword evidence="1" id="KW-1133">Transmembrane helix</keyword>